<evidence type="ECO:0000313" key="2">
    <source>
        <dbReference type="Proteomes" id="UP000056905"/>
    </source>
</evidence>
<dbReference type="STRING" id="69395.AQ619_00270"/>
<dbReference type="RefSeq" id="WP_062142633.1">
    <property type="nucleotide sequence ID" value="NZ_CP013002.1"/>
</dbReference>
<accession>A0A0N7JGZ0</accession>
<proteinExistence type="predicted"/>
<sequence>MNNEQTRDGTWKRQEASGFFIASWQSLEEALVLLAGTPERGQLVSETVSALRKAQTAGDPPPRLLLRVLAATAFLSDDRPLRTEQEGAGAMT</sequence>
<protein>
    <submittedName>
        <fullName evidence="1">Uncharacterized protein</fullName>
    </submittedName>
</protein>
<name>A0A0N7JGZ0_9CAUL</name>
<dbReference type="Proteomes" id="UP000056905">
    <property type="component" value="Chromosome"/>
</dbReference>
<dbReference type="OrthoDB" id="7189632at2"/>
<organism evidence="1 2">
    <name type="scientific">Caulobacter henricii</name>
    <dbReference type="NCBI Taxonomy" id="69395"/>
    <lineage>
        <taxon>Bacteria</taxon>
        <taxon>Pseudomonadati</taxon>
        <taxon>Pseudomonadota</taxon>
        <taxon>Alphaproteobacteria</taxon>
        <taxon>Caulobacterales</taxon>
        <taxon>Caulobacteraceae</taxon>
        <taxon>Caulobacter</taxon>
    </lineage>
</organism>
<dbReference type="EMBL" id="CP013002">
    <property type="protein sequence ID" value="ALL11930.1"/>
    <property type="molecule type" value="Genomic_DNA"/>
</dbReference>
<evidence type="ECO:0000313" key="1">
    <source>
        <dbReference type="EMBL" id="ALL11930.1"/>
    </source>
</evidence>
<dbReference type="AlphaFoldDB" id="A0A0N7JGZ0"/>
<gene>
    <name evidence="1" type="ORF">AQ619_00270</name>
</gene>
<reference evidence="1 2" key="1">
    <citation type="submission" date="2015-10" db="EMBL/GenBank/DDBJ databases">
        <title>Conservation of the essential genome among Caulobacter and Brevundimonas species.</title>
        <authorList>
            <person name="Scott D."/>
            <person name="Ely B."/>
        </authorList>
    </citation>
    <scope>NUCLEOTIDE SEQUENCE [LARGE SCALE GENOMIC DNA]</scope>
    <source>
        <strain evidence="1 2">CB4</strain>
    </source>
</reference>
<dbReference type="KEGG" id="chq:AQ619_00270"/>
<keyword evidence="2" id="KW-1185">Reference proteome</keyword>